<dbReference type="SMART" id="SM00217">
    <property type="entry name" value="WAP"/>
    <property type="match status" value="2"/>
</dbReference>
<dbReference type="PRINTS" id="PR00003">
    <property type="entry name" value="4DISULPHCORE"/>
</dbReference>
<dbReference type="SUPFAM" id="SSF57256">
    <property type="entry name" value="Elafin-like"/>
    <property type="match status" value="2"/>
</dbReference>
<organism evidence="3 4">
    <name type="scientific">Molorchus minor</name>
    <dbReference type="NCBI Taxonomy" id="1323400"/>
    <lineage>
        <taxon>Eukaryota</taxon>
        <taxon>Metazoa</taxon>
        <taxon>Ecdysozoa</taxon>
        <taxon>Arthropoda</taxon>
        <taxon>Hexapoda</taxon>
        <taxon>Insecta</taxon>
        <taxon>Pterygota</taxon>
        <taxon>Neoptera</taxon>
        <taxon>Endopterygota</taxon>
        <taxon>Coleoptera</taxon>
        <taxon>Polyphaga</taxon>
        <taxon>Cucujiformia</taxon>
        <taxon>Chrysomeloidea</taxon>
        <taxon>Cerambycidae</taxon>
        <taxon>Lamiinae</taxon>
        <taxon>Monochamini</taxon>
        <taxon>Molorchus</taxon>
    </lineage>
</organism>
<dbReference type="InterPro" id="IPR036645">
    <property type="entry name" value="Elafin-like_sf"/>
</dbReference>
<evidence type="ECO:0000256" key="1">
    <source>
        <dbReference type="SAM" id="SignalP"/>
    </source>
</evidence>
<dbReference type="PROSITE" id="PS51390">
    <property type="entry name" value="WAP"/>
    <property type="match status" value="2"/>
</dbReference>
<evidence type="ECO:0000259" key="2">
    <source>
        <dbReference type="PROSITE" id="PS51390"/>
    </source>
</evidence>
<keyword evidence="1" id="KW-0732">Signal</keyword>
<keyword evidence="4" id="KW-1185">Reference proteome</keyword>
<dbReference type="PANTHER" id="PTHR19441:SF95">
    <property type="entry name" value="PERLWAPIN ISOFORM X1"/>
    <property type="match status" value="1"/>
</dbReference>
<name>A0ABQ9J9H9_9CUCU</name>
<protein>
    <recommendedName>
        <fullName evidence="2">WAP domain-containing protein</fullName>
    </recommendedName>
</protein>
<accession>A0ABQ9J9H9</accession>
<feature type="signal peptide" evidence="1">
    <location>
        <begin position="1"/>
        <end position="18"/>
    </location>
</feature>
<feature type="chain" id="PRO_5045085517" description="WAP domain-containing protein" evidence="1">
    <location>
        <begin position="19"/>
        <end position="126"/>
    </location>
</feature>
<evidence type="ECO:0000313" key="4">
    <source>
        <dbReference type="Proteomes" id="UP001162164"/>
    </source>
</evidence>
<dbReference type="EMBL" id="JAPWTJ010001026">
    <property type="protein sequence ID" value="KAJ8974270.1"/>
    <property type="molecule type" value="Genomic_DNA"/>
</dbReference>
<comment type="caution">
    <text evidence="3">The sequence shown here is derived from an EMBL/GenBank/DDBJ whole genome shotgun (WGS) entry which is preliminary data.</text>
</comment>
<gene>
    <name evidence="3" type="ORF">NQ317_008277</name>
</gene>
<sequence>MYYIQVLVVLSVAVLAMGQFGQFFAKKSGECPPYPNVMVCDMTCFADVQCPGMQKCCGTACGGTMCIGPVTSRVVASKEKPGDCPSRPSGPWVCSSRCAVDSDCRGKKKCCRNRCAALACVNPEEE</sequence>
<dbReference type="Pfam" id="PF00095">
    <property type="entry name" value="WAP"/>
    <property type="match status" value="2"/>
</dbReference>
<proteinExistence type="predicted"/>
<dbReference type="PANTHER" id="PTHR19441">
    <property type="entry name" value="WHEY ACDIC PROTEIN WAP"/>
    <property type="match status" value="1"/>
</dbReference>
<feature type="domain" description="WAP" evidence="2">
    <location>
        <begin position="77"/>
        <end position="124"/>
    </location>
</feature>
<dbReference type="InterPro" id="IPR050514">
    <property type="entry name" value="WAP_four-disulfide_core"/>
</dbReference>
<dbReference type="InterPro" id="IPR008197">
    <property type="entry name" value="WAP_dom"/>
</dbReference>
<evidence type="ECO:0000313" key="3">
    <source>
        <dbReference type="EMBL" id="KAJ8974270.1"/>
    </source>
</evidence>
<dbReference type="Proteomes" id="UP001162164">
    <property type="component" value="Unassembled WGS sequence"/>
</dbReference>
<reference evidence="3" key="1">
    <citation type="journal article" date="2023" name="Insect Mol. Biol.">
        <title>Genome sequencing provides insights into the evolution of gene families encoding plant cell wall-degrading enzymes in longhorned beetles.</title>
        <authorList>
            <person name="Shin N.R."/>
            <person name="Okamura Y."/>
            <person name="Kirsch R."/>
            <person name="Pauchet Y."/>
        </authorList>
    </citation>
    <scope>NUCLEOTIDE SEQUENCE</scope>
    <source>
        <strain evidence="3">MMC_N1</strain>
    </source>
</reference>
<feature type="domain" description="WAP" evidence="2">
    <location>
        <begin position="24"/>
        <end position="70"/>
    </location>
</feature>
<dbReference type="Gene3D" id="4.10.75.10">
    <property type="entry name" value="Elafin-like"/>
    <property type="match status" value="2"/>
</dbReference>